<name>A0ABN9X9V9_9DINO</name>
<evidence type="ECO:0008006" key="5">
    <source>
        <dbReference type="Google" id="ProtNLM"/>
    </source>
</evidence>
<keyword evidence="4" id="KW-1185">Reference proteome</keyword>
<evidence type="ECO:0000313" key="3">
    <source>
        <dbReference type="EMBL" id="CAK0896221.1"/>
    </source>
</evidence>
<sequence length="253" mass="26615">MPGDGGHPSPCQACSRKFLRKATPMALFRVSLLLVSSSSALAQDLPQQELDPALAADDECSAPGGGEPCGVTLLQARASKDVGTQLPSSRAGPGEVTSAAPGEGSSGTVGSTRPGDVQPAAEQSMLARAAQPTAWFVTHQWCQGGSAQQWDGQWDARVVQGARLWANQCQPALWDRGLSVVYTCGGDVRNSGANLSAVVYGNEVCAGEPLRTMSMRPDGCMEFPGIFVGMARFFCMCGFMPHRGMPLIDYQSC</sequence>
<keyword evidence="2" id="KW-0732">Signal</keyword>
<comment type="caution">
    <text evidence="3">The sequence shown here is derived from an EMBL/GenBank/DDBJ whole genome shotgun (WGS) entry which is preliminary data.</text>
</comment>
<organism evidence="3 4">
    <name type="scientific">Prorocentrum cordatum</name>
    <dbReference type="NCBI Taxonomy" id="2364126"/>
    <lineage>
        <taxon>Eukaryota</taxon>
        <taxon>Sar</taxon>
        <taxon>Alveolata</taxon>
        <taxon>Dinophyceae</taxon>
        <taxon>Prorocentrales</taxon>
        <taxon>Prorocentraceae</taxon>
        <taxon>Prorocentrum</taxon>
    </lineage>
</organism>
<dbReference type="EMBL" id="CAUYUJ010020159">
    <property type="protein sequence ID" value="CAK0896221.1"/>
    <property type="molecule type" value="Genomic_DNA"/>
</dbReference>
<dbReference type="Proteomes" id="UP001189429">
    <property type="component" value="Unassembled WGS sequence"/>
</dbReference>
<evidence type="ECO:0000256" key="1">
    <source>
        <dbReference type="SAM" id="MobiDB-lite"/>
    </source>
</evidence>
<feature type="chain" id="PRO_5045869337" description="Cellulase" evidence="2">
    <location>
        <begin position="43"/>
        <end position="253"/>
    </location>
</feature>
<accession>A0ABN9X9V9</accession>
<gene>
    <name evidence="3" type="ORF">PCOR1329_LOCUS74744</name>
</gene>
<reference evidence="3" key="1">
    <citation type="submission" date="2023-10" db="EMBL/GenBank/DDBJ databases">
        <authorList>
            <person name="Chen Y."/>
            <person name="Shah S."/>
            <person name="Dougan E. K."/>
            <person name="Thang M."/>
            <person name="Chan C."/>
        </authorList>
    </citation>
    <scope>NUCLEOTIDE SEQUENCE [LARGE SCALE GENOMIC DNA]</scope>
</reference>
<protein>
    <recommendedName>
        <fullName evidence="5">Cellulase</fullName>
    </recommendedName>
</protein>
<proteinExistence type="predicted"/>
<feature type="region of interest" description="Disordered" evidence="1">
    <location>
        <begin position="80"/>
        <end position="124"/>
    </location>
</feature>
<feature type="signal peptide" evidence="2">
    <location>
        <begin position="1"/>
        <end position="42"/>
    </location>
</feature>
<evidence type="ECO:0000256" key="2">
    <source>
        <dbReference type="SAM" id="SignalP"/>
    </source>
</evidence>
<evidence type="ECO:0000313" key="4">
    <source>
        <dbReference type="Proteomes" id="UP001189429"/>
    </source>
</evidence>